<keyword evidence="11" id="KW-1185">Reference proteome</keyword>
<accession>A0A158PIM1</accession>
<dbReference type="InterPro" id="IPR023827">
    <property type="entry name" value="Peptidase_S8_Asp-AS"/>
</dbReference>
<reference evidence="10 11" key="2">
    <citation type="submission" date="2018-11" db="EMBL/GenBank/DDBJ databases">
        <authorList>
            <consortium name="Pathogen Informatics"/>
        </authorList>
    </citation>
    <scope>NUCLEOTIDE SEQUENCE [LARGE SCALE GENOMIC DNA]</scope>
    <source>
        <strain evidence="10 11">Costa Rica</strain>
    </source>
</reference>
<evidence type="ECO:0000256" key="4">
    <source>
        <dbReference type="ARBA" id="ARBA00022801"/>
    </source>
</evidence>
<evidence type="ECO:0000313" key="12">
    <source>
        <dbReference type="WBParaSite" id="ACOC_0000773801-mRNA-1"/>
    </source>
</evidence>
<dbReference type="GO" id="GO:0004252">
    <property type="term" value="F:serine-type endopeptidase activity"/>
    <property type="evidence" value="ECO:0007669"/>
    <property type="project" value="UniProtKB-UniRule"/>
</dbReference>
<feature type="active site" description="Charge relay system" evidence="6 7">
    <location>
        <position position="177"/>
    </location>
</feature>
<dbReference type="Pfam" id="PF00082">
    <property type="entry name" value="Peptidase_S8"/>
    <property type="match status" value="2"/>
</dbReference>
<dbReference type="PRINTS" id="PR00723">
    <property type="entry name" value="SUBTILISIN"/>
</dbReference>
<dbReference type="PROSITE" id="PS51892">
    <property type="entry name" value="SUBTILASE"/>
    <property type="match status" value="1"/>
</dbReference>
<feature type="active site" description="Charge relay system" evidence="6 7">
    <location>
        <position position="314"/>
    </location>
</feature>
<dbReference type="AlphaFoldDB" id="A0A158PIM1"/>
<evidence type="ECO:0000256" key="2">
    <source>
        <dbReference type="ARBA" id="ARBA00022670"/>
    </source>
</evidence>
<dbReference type="STRING" id="334426.A0A158PIM1"/>
<keyword evidence="2 7" id="KW-0645">Protease</keyword>
<dbReference type="InterPro" id="IPR008979">
    <property type="entry name" value="Galactose-bd-like_sf"/>
</dbReference>
<keyword evidence="8" id="KW-0732">Signal</keyword>
<evidence type="ECO:0000256" key="8">
    <source>
        <dbReference type="SAM" id="SignalP"/>
    </source>
</evidence>
<evidence type="ECO:0000313" key="11">
    <source>
        <dbReference type="Proteomes" id="UP000267027"/>
    </source>
</evidence>
<dbReference type="OrthoDB" id="300641at2759"/>
<dbReference type="WBParaSite" id="ACOC_0000773801-mRNA-1">
    <property type="protein sequence ID" value="ACOC_0000773801-mRNA-1"/>
    <property type="gene ID" value="ACOC_0000773801"/>
</dbReference>
<evidence type="ECO:0000256" key="1">
    <source>
        <dbReference type="ARBA" id="ARBA00005325"/>
    </source>
</evidence>
<dbReference type="EMBL" id="UYYA01004071">
    <property type="protein sequence ID" value="VDM59324.1"/>
    <property type="molecule type" value="Genomic_DNA"/>
</dbReference>
<evidence type="ECO:0000256" key="7">
    <source>
        <dbReference type="PROSITE-ProRule" id="PRU01240"/>
    </source>
</evidence>
<dbReference type="OMA" id="MEGNQCG"/>
<dbReference type="GO" id="GO:0005802">
    <property type="term" value="C:trans-Golgi network"/>
    <property type="evidence" value="ECO:0007669"/>
    <property type="project" value="TreeGrafter"/>
</dbReference>
<organism evidence="12">
    <name type="scientific">Angiostrongylus costaricensis</name>
    <name type="common">Nematode worm</name>
    <dbReference type="NCBI Taxonomy" id="334426"/>
    <lineage>
        <taxon>Eukaryota</taxon>
        <taxon>Metazoa</taxon>
        <taxon>Ecdysozoa</taxon>
        <taxon>Nematoda</taxon>
        <taxon>Chromadorea</taxon>
        <taxon>Rhabditida</taxon>
        <taxon>Rhabditina</taxon>
        <taxon>Rhabditomorpha</taxon>
        <taxon>Strongyloidea</taxon>
        <taxon>Metastrongylidae</taxon>
        <taxon>Angiostrongylus</taxon>
    </lineage>
</organism>
<keyword evidence="4 7" id="KW-0378">Hydrolase</keyword>
<dbReference type="PANTHER" id="PTHR42884:SF14">
    <property type="entry name" value="NEUROENDOCRINE CONVERTASE 1"/>
    <property type="match status" value="1"/>
</dbReference>
<name>A0A158PIM1_ANGCS</name>
<dbReference type="PROSITE" id="PS51829">
    <property type="entry name" value="P_HOMO_B"/>
    <property type="match status" value="1"/>
</dbReference>
<dbReference type="PROSITE" id="PS00137">
    <property type="entry name" value="SUBTILASE_HIS"/>
    <property type="match status" value="1"/>
</dbReference>
<dbReference type="InterPro" id="IPR036852">
    <property type="entry name" value="Peptidase_S8/S53_dom_sf"/>
</dbReference>
<proteinExistence type="inferred from homology"/>
<evidence type="ECO:0000313" key="10">
    <source>
        <dbReference type="EMBL" id="VDM59324.1"/>
    </source>
</evidence>
<keyword evidence="3" id="KW-0165">Cleavage on pair of basic residues</keyword>
<dbReference type="InterPro" id="IPR022398">
    <property type="entry name" value="Peptidase_S8_His-AS"/>
</dbReference>
<sequence>MKVFTPVLVIFASKLFSIISAIDDRLNAVLESLLKSDEAFGLRFRFSDDDSRERHRFAVEVDATDWLTVQRIARSSGFVIEDRIRWAEYLKPLHREKRITFIDPLYASQLQSWSTFPKMSIAETWAQGLSGKGVTIAVLDDGIESTHDDLRGTFDPTVSYDFISRRADVTPNMIETHGTRCAGIISMTANNSRCGVGIAYNSRMGGLVVLKKDQYLNDAIEGDALAYKINDIDIYSVSWGPADDGRTAELPGPLAQKALENGVMHIVIGVATSSGLSPWYAEECSAIIASISESSSGMVTTDVDNKCASISGSSAAASFAAAILALALEANPSLTQRDVQHLIVHTSDSSQLMAVSPEHWIINGAGRSFSRRFGFGVLNPLRLTTSATQWKSVPVLTRCSRKLHIVNGTFTASAPLLVDLPFNGCSGTSGEVNWIERLQLDVSLAHPRRGLISLLLSSPFDFFDQLGTYQVTLKKYVVLTNYLDI</sequence>
<evidence type="ECO:0000256" key="6">
    <source>
        <dbReference type="PIRSR" id="PIRSR615500-1"/>
    </source>
</evidence>
<reference evidence="12" key="1">
    <citation type="submission" date="2016-04" db="UniProtKB">
        <authorList>
            <consortium name="WormBaseParasite"/>
        </authorList>
    </citation>
    <scope>IDENTIFICATION</scope>
</reference>
<dbReference type="Gene3D" id="3.40.50.200">
    <property type="entry name" value="Peptidase S8/S53 domain"/>
    <property type="match status" value="2"/>
</dbReference>
<dbReference type="GO" id="GO:0000139">
    <property type="term" value="C:Golgi membrane"/>
    <property type="evidence" value="ECO:0007669"/>
    <property type="project" value="TreeGrafter"/>
</dbReference>
<dbReference type="PANTHER" id="PTHR42884">
    <property type="entry name" value="PROPROTEIN CONVERTASE SUBTILISIN/KEXIN-RELATED"/>
    <property type="match status" value="1"/>
</dbReference>
<feature type="chain" id="PRO_5043135071" evidence="8">
    <location>
        <begin position="22"/>
        <end position="485"/>
    </location>
</feature>
<dbReference type="GO" id="GO:0016485">
    <property type="term" value="P:protein processing"/>
    <property type="evidence" value="ECO:0007669"/>
    <property type="project" value="TreeGrafter"/>
</dbReference>
<dbReference type="SUPFAM" id="SSF49785">
    <property type="entry name" value="Galactose-binding domain-like"/>
    <property type="match status" value="1"/>
</dbReference>
<keyword evidence="5 7" id="KW-0720">Serine protease</keyword>
<evidence type="ECO:0000256" key="3">
    <source>
        <dbReference type="ARBA" id="ARBA00022685"/>
    </source>
</evidence>
<gene>
    <name evidence="10" type="ORF">ACOC_LOCUS7739</name>
</gene>
<dbReference type="PROSITE" id="PS00136">
    <property type="entry name" value="SUBTILASE_ASP"/>
    <property type="match status" value="1"/>
</dbReference>
<protein>
    <submittedName>
        <fullName evidence="12">P/Homo B domain-containing protein</fullName>
    </submittedName>
</protein>
<dbReference type="Proteomes" id="UP000267027">
    <property type="component" value="Unassembled WGS sequence"/>
</dbReference>
<evidence type="ECO:0000259" key="9">
    <source>
        <dbReference type="PROSITE" id="PS51829"/>
    </source>
</evidence>
<feature type="active site" description="Charge relay system" evidence="6 7">
    <location>
        <position position="140"/>
    </location>
</feature>
<feature type="domain" description="P/Homo B" evidence="9">
    <location>
        <begin position="385"/>
        <end position="485"/>
    </location>
</feature>
<dbReference type="InterPro" id="IPR002884">
    <property type="entry name" value="P_dom"/>
</dbReference>
<evidence type="ECO:0000256" key="5">
    <source>
        <dbReference type="ARBA" id="ARBA00022825"/>
    </source>
</evidence>
<comment type="similarity">
    <text evidence="1">Belongs to the peptidase S8 family. Furin subfamily.</text>
</comment>
<feature type="signal peptide" evidence="8">
    <location>
        <begin position="1"/>
        <end position="21"/>
    </location>
</feature>
<dbReference type="SUPFAM" id="SSF52743">
    <property type="entry name" value="Subtilisin-like"/>
    <property type="match status" value="1"/>
</dbReference>
<dbReference type="InterPro" id="IPR000209">
    <property type="entry name" value="Peptidase_S8/S53_dom"/>
</dbReference>
<dbReference type="InterPro" id="IPR015500">
    <property type="entry name" value="Peptidase_S8_subtilisin-rel"/>
</dbReference>